<accession>A0ABD0KM26</accession>
<evidence type="ECO:0000313" key="2">
    <source>
        <dbReference type="Proteomes" id="UP001519460"/>
    </source>
</evidence>
<dbReference type="AlphaFoldDB" id="A0ABD0KM26"/>
<name>A0ABD0KM26_9CAEN</name>
<evidence type="ECO:0000313" key="1">
    <source>
        <dbReference type="EMBL" id="KAK7487956.1"/>
    </source>
</evidence>
<organism evidence="1 2">
    <name type="scientific">Batillaria attramentaria</name>
    <dbReference type="NCBI Taxonomy" id="370345"/>
    <lineage>
        <taxon>Eukaryota</taxon>
        <taxon>Metazoa</taxon>
        <taxon>Spiralia</taxon>
        <taxon>Lophotrochozoa</taxon>
        <taxon>Mollusca</taxon>
        <taxon>Gastropoda</taxon>
        <taxon>Caenogastropoda</taxon>
        <taxon>Sorbeoconcha</taxon>
        <taxon>Cerithioidea</taxon>
        <taxon>Batillariidae</taxon>
        <taxon>Batillaria</taxon>
    </lineage>
</organism>
<protein>
    <submittedName>
        <fullName evidence="1">Uncharacterized protein</fullName>
    </submittedName>
</protein>
<sequence>MYQTEESERNSLSACRRLASVACMVYGVWRMAINQPAAQSRWMDRRYGYMRRAYSGWGKGAGKRPGHADFTPLINFSARRGEMVCLASTSHSTGACFQLKFSPQRRFVAAGTVYSLGVDKTEAGAAFNSV</sequence>
<gene>
    <name evidence="1" type="ORF">BaRGS_00020857</name>
</gene>
<keyword evidence="2" id="KW-1185">Reference proteome</keyword>
<dbReference type="Proteomes" id="UP001519460">
    <property type="component" value="Unassembled WGS sequence"/>
</dbReference>
<reference evidence="1 2" key="1">
    <citation type="journal article" date="2023" name="Sci. Data">
        <title>Genome assembly of the Korean intertidal mud-creeper Batillaria attramentaria.</title>
        <authorList>
            <person name="Patra A.K."/>
            <person name="Ho P.T."/>
            <person name="Jun S."/>
            <person name="Lee S.J."/>
            <person name="Kim Y."/>
            <person name="Won Y.J."/>
        </authorList>
    </citation>
    <scope>NUCLEOTIDE SEQUENCE [LARGE SCALE GENOMIC DNA]</scope>
    <source>
        <strain evidence="1">Wonlab-2016</strain>
    </source>
</reference>
<comment type="caution">
    <text evidence="1">The sequence shown here is derived from an EMBL/GenBank/DDBJ whole genome shotgun (WGS) entry which is preliminary data.</text>
</comment>
<dbReference type="EMBL" id="JACVVK020000157">
    <property type="protein sequence ID" value="KAK7487956.1"/>
    <property type="molecule type" value="Genomic_DNA"/>
</dbReference>
<proteinExistence type="predicted"/>